<protein>
    <recommendedName>
        <fullName evidence="1">ASCH domain-containing protein</fullName>
    </recommendedName>
</protein>
<keyword evidence="3" id="KW-1185">Reference proteome</keyword>
<dbReference type="PANTHER" id="PTHR39203">
    <property type="entry name" value="CYTOPLASMIC PROTEIN-RELATED"/>
    <property type="match status" value="1"/>
</dbReference>
<proteinExistence type="predicted"/>
<dbReference type="Gene3D" id="3.10.400.10">
    <property type="entry name" value="Sulfate adenylyltransferase"/>
    <property type="match status" value="1"/>
</dbReference>
<dbReference type="InterPro" id="IPR015947">
    <property type="entry name" value="PUA-like_sf"/>
</dbReference>
<dbReference type="PANTHER" id="PTHR39203:SF1">
    <property type="entry name" value="CYTOPLASMIC PROTEIN"/>
    <property type="match status" value="1"/>
</dbReference>
<sequence>MLNRLKNKYPHAISWSFGDNEKLADELAMLVVQGKKTATCSSLSGFFSDSEIPIIGGFNIILNSKQEPVCVIRTRSLRLIRFSEITQELAAKEGEGDLSLAYWQQEHKEFFSREGYFSEDMELVFEEFELIELCNNSY</sequence>
<name>A0AAJ3LUL1_PROHU</name>
<dbReference type="EMBL" id="LXEV01000020">
    <property type="protein sequence ID" value="OAT47469.1"/>
    <property type="molecule type" value="Genomic_DNA"/>
</dbReference>
<dbReference type="CDD" id="cd06553">
    <property type="entry name" value="ASCH_Ef3133_like"/>
    <property type="match status" value="1"/>
</dbReference>
<evidence type="ECO:0000259" key="1">
    <source>
        <dbReference type="SMART" id="SM01022"/>
    </source>
</evidence>
<reference evidence="2 3" key="1">
    <citation type="submission" date="2016-04" db="EMBL/GenBank/DDBJ databases">
        <title>ATOL: Assembling a taxonomically balanced genome-scale reconstruction of the evolutionary history of the Enterobacteriaceae.</title>
        <authorList>
            <person name="Plunkett G.III."/>
            <person name="Neeno-Eckwall E.C."/>
            <person name="Glasner J.D."/>
            <person name="Perna N.T."/>
        </authorList>
    </citation>
    <scope>NUCLEOTIDE SEQUENCE [LARGE SCALE GENOMIC DNA]</scope>
    <source>
        <strain evidence="2 3">ATCC 700826</strain>
    </source>
</reference>
<comment type="caution">
    <text evidence="2">The sequence shown here is derived from an EMBL/GenBank/DDBJ whole genome shotgun (WGS) entry which is preliminary data.</text>
</comment>
<dbReference type="Pfam" id="PF04266">
    <property type="entry name" value="ASCH"/>
    <property type="match status" value="1"/>
</dbReference>
<dbReference type="InterPro" id="IPR009326">
    <property type="entry name" value="DUF984"/>
</dbReference>
<dbReference type="SMART" id="SM01022">
    <property type="entry name" value="ASCH"/>
    <property type="match status" value="1"/>
</dbReference>
<dbReference type="PIRSF" id="PIRSF021320">
    <property type="entry name" value="DUF984"/>
    <property type="match status" value="1"/>
</dbReference>
<dbReference type="InterPro" id="IPR007374">
    <property type="entry name" value="ASCH_domain"/>
</dbReference>
<dbReference type="SUPFAM" id="SSF88697">
    <property type="entry name" value="PUA domain-like"/>
    <property type="match status" value="1"/>
</dbReference>
<dbReference type="RefSeq" id="WP_064719532.1">
    <property type="nucleotide sequence ID" value="NZ_LXEV01000020.1"/>
</dbReference>
<evidence type="ECO:0000313" key="3">
    <source>
        <dbReference type="Proteomes" id="UP000078250"/>
    </source>
</evidence>
<organism evidence="2 3">
    <name type="scientific">Proteus hauseri ATCC 700826</name>
    <dbReference type="NCBI Taxonomy" id="1354271"/>
    <lineage>
        <taxon>Bacteria</taxon>
        <taxon>Pseudomonadati</taxon>
        <taxon>Pseudomonadota</taxon>
        <taxon>Gammaproteobacteria</taxon>
        <taxon>Enterobacterales</taxon>
        <taxon>Morganellaceae</taxon>
        <taxon>Proteus</taxon>
    </lineage>
</organism>
<evidence type="ECO:0000313" key="2">
    <source>
        <dbReference type="EMBL" id="OAT47469.1"/>
    </source>
</evidence>
<dbReference type="Proteomes" id="UP000078250">
    <property type="component" value="Unassembled WGS sequence"/>
</dbReference>
<gene>
    <name evidence="2" type="ORF">M997_1547</name>
</gene>
<feature type="domain" description="ASCH" evidence="1">
    <location>
        <begin position="15"/>
        <end position="132"/>
    </location>
</feature>
<dbReference type="AlphaFoldDB" id="A0AAJ3LUL1"/>
<accession>A0AAJ3LUL1</accession>